<evidence type="ECO:0000313" key="1">
    <source>
        <dbReference type="EMBL" id="KAK6786157.1"/>
    </source>
</evidence>
<protein>
    <submittedName>
        <fullName evidence="1">Uncharacterized protein</fullName>
    </submittedName>
</protein>
<dbReference type="AlphaFoldDB" id="A0AAN8TJG5"/>
<proteinExistence type="predicted"/>
<gene>
    <name evidence="1" type="ORF">RDI58_014682</name>
</gene>
<dbReference type="EMBL" id="JBANQN010000006">
    <property type="protein sequence ID" value="KAK6786157.1"/>
    <property type="molecule type" value="Genomic_DNA"/>
</dbReference>
<name>A0AAN8TJG5_SOLBU</name>
<organism evidence="1 2">
    <name type="scientific">Solanum bulbocastanum</name>
    <name type="common">Wild potato</name>
    <dbReference type="NCBI Taxonomy" id="147425"/>
    <lineage>
        <taxon>Eukaryota</taxon>
        <taxon>Viridiplantae</taxon>
        <taxon>Streptophyta</taxon>
        <taxon>Embryophyta</taxon>
        <taxon>Tracheophyta</taxon>
        <taxon>Spermatophyta</taxon>
        <taxon>Magnoliopsida</taxon>
        <taxon>eudicotyledons</taxon>
        <taxon>Gunneridae</taxon>
        <taxon>Pentapetalae</taxon>
        <taxon>asterids</taxon>
        <taxon>lamiids</taxon>
        <taxon>Solanales</taxon>
        <taxon>Solanaceae</taxon>
        <taxon>Solanoideae</taxon>
        <taxon>Solaneae</taxon>
        <taxon>Solanum</taxon>
    </lineage>
</organism>
<accession>A0AAN8TJG5</accession>
<comment type="caution">
    <text evidence="1">The sequence shown here is derived from an EMBL/GenBank/DDBJ whole genome shotgun (WGS) entry which is preliminary data.</text>
</comment>
<evidence type="ECO:0000313" key="2">
    <source>
        <dbReference type="Proteomes" id="UP001371456"/>
    </source>
</evidence>
<reference evidence="1 2" key="1">
    <citation type="submission" date="2024-02" db="EMBL/GenBank/DDBJ databases">
        <title>de novo genome assembly of Solanum bulbocastanum strain 11H21.</title>
        <authorList>
            <person name="Hosaka A.J."/>
        </authorList>
    </citation>
    <scope>NUCLEOTIDE SEQUENCE [LARGE SCALE GENOMIC DNA]</scope>
    <source>
        <tissue evidence="1">Young leaves</tissue>
    </source>
</reference>
<dbReference type="Proteomes" id="UP001371456">
    <property type="component" value="Unassembled WGS sequence"/>
</dbReference>
<keyword evidence="2" id="KW-1185">Reference proteome</keyword>
<sequence length="67" mass="7534">MEKIISAITIHMHSCGFWTFQLSYCGGFKFENISVLCFVPAFFLRFGCSVAEIAAQFTFDGCTVNSY</sequence>